<dbReference type="AlphaFoldDB" id="A0A0P0P521"/>
<dbReference type="EMBL" id="CP013003">
    <property type="protein sequence ID" value="ALL15473.1"/>
    <property type="molecule type" value="Genomic_DNA"/>
</dbReference>
<keyword evidence="2" id="KW-1185">Reference proteome</keyword>
<reference evidence="1 2" key="1">
    <citation type="submission" date="2015-10" db="EMBL/GenBank/DDBJ databases">
        <title>Conservation of the essential genome among Caulobacter and Brevundimonas species.</title>
        <authorList>
            <person name="Scott D."/>
            <person name="Ely B."/>
        </authorList>
    </citation>
    <scope>NUCLEOTIDE SEQUENCE [LARGE SCALE GENOMIC DNA]</scope>
    <source>
        <strain evidence="1 2">CB4</strain>
        <plasmid evidence="2">CB4 Plasmid</plasmid>
    </source>
</reference>
<keyword evidence="1" id="KW-0614">Plasmid</keyword>
<protein>
    <submittedName>
        <fullName evidence="1">Uncharacterized protein</fullName>
    </submittedName>
</protein>
<gene>
    <name evidence="1" type="ORF">AQ619_18485</name>
</gene>
<accession>A0A0P0P521</accession>
<geneLocation type="plasmid" evidence="2">
    <name>CB4 Plasmid</name>
</geneLocation>
<organism evidence="1 2">
    <name type="scientific">Caulobacter henricii</name>
    <dbReference type="NCBI Taxonomy" id="69395"/>
    <lineage>
        <taxon>Bacteria</taxon>
        <taxon>Pseudomonadati</taxon>
        <taxon>Pseudomonadota</taxon>
        <taxon>Alphaproteobacteria</taxon>
        <taxon>Caulobacterales</taxon>
        <taxon>Caulobacteraceae</taxon>
        <taxon>Caulobacter</taxon>
    </lineage>
</organism>
<evidence type="ECO:0000313" key="1">
    <source>
        <dbReference type="EMBL" id="ALL15473.1"/>
    </source>
</evidence>
<sequence length="149" mass="15712">MVGTAFRNQPFGKIASTGRSRLWSGLVGTSVGAFSPLSIRKLLTALLVLAFIFGTIACGPAAHEWLEGKPAATVQTLGAATNAPVDDKAPAKKTVAGLCTGHCISHTLTLPAFFAQAIVPFAHRAVWSVLEDQWLQAARPALLERPPRA</sequence>
<dbReference type="OrthoDB" id="7188734at2"/>
<name>A0A0P0P521_9CAUL</name>
<dbReference type="Proteomes" id="UP000056905">
    <property type="component" value="Plasmid pCB4"/>
</dbReference>
<evidence type="ECO:0000313" key="2">
    <source>
        <dbReference type="Proteomes" id="UP000056905"/>
    </source>
</evidence>
<dbReference type="RefSeq" id="WP_062152066.1">
    <property type="nucleotide sequence ID" value="NZ_CP013003.1"/>
</dbReference>
<proteinExistence type="predicted"/>
<dbReference type="KEGG" id="chq:AQ619_18485"/>